<evidence type="ECO:0000313" key="1">
    <source>
        <dbReference type="EMBL" id="GAA5504924.1"/>
    </source>
</evidence>
<comment type="caution">
    <text evidence="1">The sequence shown here is derived from an EMBL/GenBank/DDBJ whole genome shotgun (WGS) entry which is preliminary data.</text>
</comment>
<dbReference type="EMBL" id="BAABRO010000001">
    <property type="protein sequence ID" value="GAA5504924.1"/>
    <property type="molecule type" value="Genomic_DNA"/>
</dbReference>
<sequence length="165" mass="17544">MKTLLIPILLSLAVVSRLSSLWIASTHEVSPELILARQVADTAATPFGDNASGVDVQTLHFDPGAWVVVTNGDDGEPGRADVDDDFNGVVDDHSERGAFGSDDYCRVLASHDDPSESYGANVTLLSRGGFVPKSLAANLESNDPVRRLIVSGSQLGKPWKFAVDP</sequence>
<reference evidence="1 2" key="1">
    <citation type="submission" date="2024-02" db="EMBL/GenBank/DDBJ databases">
        <title>Rhodopirellula caenicola NBRC 110016.</title>
        <authorList>
            <person name="Ichikawa N."/>
            <person name="Katano-Makiyama Y."/>
            <person name="Hidaka K."/>
        </authorList>
    </citation>
    <scope>NUCLEOTIDE SEQUENCE [LARGE SCALE GENOMIC DNA]</scope>
    <source>
        <strain evidence="1 2">NBRC 110016</strain>
    </source>
</reference>
<keyword evidence="2" id="KW-1185">Reference proteome</keyword>
<dbReference type="Proteomes" id="UP001416858">
    <property type="component" value="Unassembled WGS sequence"/>
</dbReference>
<proteinExistence type="predicted"/>
<dbReference type="RefSeq" id="WP_345682015.1">
    <property type="nucleotide sequence ID" value="NZ_BAABRO010000001.1"/>
</dbReference>
<protein>
    <submittedName>
        <fullName evidence="1">Uncharacterized protein</fullName>
    </submittedName>
</protein>
<accession>A0ABP9VI88</accession>
<organism evidence="1 2">
    <name type="scientific">Novipirellula caenicola</name>
    <dbReference type="NCBI Taxonomy" id="1536901"/>
    <lineage>
        <taxon>Bacteria</taxon>
        <taxon>Pseudomonadati</taxon>
        <taxon>Planctomycetota</taxon>
        <taxon>Planctomycetia</taxon>
        <taxon>Pirellulales</taxon>
        <taxon>Pirellulaceae</taxon>
        <taxon>Novipirellula</taxon>
    </lineage>
</organism>
<name>A0ABP9VI88_9BACT</name>
<gene>
    <name evidence="1" type="ORF">Rcae01_00363</name>
</gene>
<evidence type="ECO:0000313" key="2">
    <source>
        <dbReference type="Proteomes" id="UP001416858"/>
    </source>
</evidence>